<accession>A0A1H5BSQ6</accession>
<feature type="transmembrane region" description="Helical" evidence="1">
    <location>
        <begin position="185"/>
        <end position="209"/>
    </location>
</feature>
<keyword evidence="3" id="KW-1185">Reference proteome</keyword>
<feature type="transmembrane region" description="Helical" evidence="1">
    <location>
        <begin position="378"/>
        <end position="401"/>
    </location>
</feature>
<dbReference type="InterPro" id="IPR005625">
    <property type="entry name" value="PepSY-ass_TM"/>
</dbReference>
<feature type="transmembrane region" description="Helical" evidence="1">
    <location>
        <begin position="475"/>
        <end position="496"/>
    </location>
</feature>
<evidence type="ECO:0000313" key="2">
    <source>
        <dbReference type="EMBL" id="SED57435.1"/>
    </source>
</evidence>
<dbReference type="EMBL" id="FNSC01000001">
    <property type="protein sequence ID" value="SED57435.1"/>
    <property type="molecule type" value="Genomic_DNA"/>
</dbReference>
<dbReference type="OrthoDB" id="9776609at2"/>
<dbReference type="STRING" id="53406.SAMN05421553_2906"/>
<gene>
    <name evidence="2" type="ORF">SAMN05421553_2906</name>
</gene>
<dbReference type="Pfam" id="PF03929">
    <property type="entry name" value="PepSY_TM"/>
    <property type="match status" value="1"/>
</dbReference>
<feature type="transmembrane region" description="Helical" evidence="1">
    <location>
        <begin position="338"/>
        <end position="358"/>
    </location>
</feature>
<feature type="transmembrane region" description="Helical" evidence="1">
    <location>
        <begin position="140"/>
        <end position="164"/>
    </location>
</feature>
<protein>
    <submittedName>
        <fullName evidence="2">Uncharacterized iron-regulated membrane protein</fullName>
    </submittedName>
</protein>
<feature type="transmembrane region" description="Helical" evidence="1">
    <location>
        <begin position="413"/>
        <end position="432"/>
    </location>
</feature>
<dbReference type="PANTHER" id="PTHR34219">
    <property type="entry name" value="IRON-REGULATED INNER MEMBRANE PROTEIN-RELATED"/>
    <property type="match status" value="1"/>
</dbReference>
<keyword evidence="1" id="KW-0812">Transmembrane</keyword>
<reference evidence="3" key="1">
    <citation type="submission" date="2016-10" db="EMBL/GenBank/DDBJ databases">
        <authorList>
            <person name="Varghese N."/>
            <person name="Submissions S."/>
        </authorList>
    </citation>
    <scope>NUCLEOTIDE SEQUENCE [LARGE SCALE GENOMIC DNA]</scope>
    <source>
        <strain evidence="3">DSM 12111</strain>
    </source>
</reference>
<evidence type="ECO:0000256" key="1">
    <source>
        <dbReference type="SAM" id="Phobius"/>
    </source>
</evidence>
<feature type="transmembrane region" description="Helical" evidence="1">
    <location>
        <begin position="12"/>
        <end position="36"/>
    </location>
</feature>
<keyword evidence="1" id="KW-1133">Transmembrane helix</keyword>
<keyword evidence="1" id="KW-0472">Membrane</keyword>
<feature type="transmembrane region" description="Helical" evidence="1">
    <location>
        <begin position="444"/>
        <end position="463"/>
    </location>
</feature>
<dbReference type="PANTHER" id="PTHR34219:SF4">
    <property type="entry name" value="PEPSY DOMAIN-CONTAINING PROTEIN"/>
    <property type="match status" value="1"/>
</dbReference>
<sequence length="514" mass="56254">MFANLRQAMLWLHSVLGLTSAGVLFVAFFMGSLALYDSELDRWMLPQTRLSAPAAELSLDRQVLPEVERLTAGQALEQWYVELPNSRVPVLRLQTWDLQDQGQSQFIDPGTGRVVAATSSRGGDFFYRFHYMLHLEAGNLGLLLVGLASMVGLLVIVAGVLIHVRLFKDFFSFRPDKVPRRLLDLHNLSGVFALPFFLLILLSGLLISFPQYLPAGLLAAYPEQPGKFASEARDTFNRPALGQPGRLASLDAMAAQARAIWQGGEPTFVRVWHPGDAGAYVEISRSLADRLSSDGETLFFDGASGQLLHQSRLKPAAATYSLLAGLHVAHFQQPLLRALYFLAGISGCLMLASGLLYWIEKRRLRLPEGRAGLRLMQVLAVSLITGLPLATLVMLAANRLLPATLTLRASWEVWLFFAAWLAAGLHSIMAVYRFEHRAPWRAQCGLVALLALAALLLNGLSTGDYLWRTLGQSQWAVAGVDGVLLLVAGLAGGAWLRLARRGSRALPGEALKDA</sequence>
<dbReference type="Proteomes" id="UP000242849">
    <property type="component" value="Unassembled WGS sequence"/>
</dbReference>
<dbReference type="RefSeq" id="WP_090382712.1">
    <property type="nucleotide sequence ID" value="NZ_CP156749.1"/>
</dbReference>
<evidence type="ECO:0000313" key="3">
    <source>
        <dbReference type="Proteomes" id="UP000242849"/>
    </source>
</evidence>
<name>A0A1H5BSQ6_PSEAG</name>
<dbReference type="AlphaFoldDB" id="A0A1H5BSQ6"/>
<organism evidence="2 3">
    <name type="scientific">Pseudomonas anguilliseptica</name>
    <dbReference type="NCBI Taxonomy" id="53406"/>
    <lineage>
        <taxon>Bacteria</taxon>
        <taxon>Pseudomonadati</taxon>
        <taxon>Pseudomonadota</taxon>
        <taxon>Gammaproteobacteria</taxon>
        <taxon>Pseudomonadales</taxon>
        <taxon>Pseudomonadaceae</taxon>
        <taxon>Pseudomonas</taxon>
    </lineage>
</organism>
<proteinExistence type="predicted"/>